<protein>
    <submittedName>
        <fullName evidence="1">Uncharacterized protein</fullName>
    </submittedName>
</protein>
<gene>
    <name evidence="1" type="ORF">CURHAP_LOCUS44008</name>
</gene>
<accession>A0A6J5VC70</accession>
<proteinExistence type="predicted"/>
<dbReference type="AlphaFoldDB" id="A0A6J5VC70"/>
<evidence type="ECO:0000313" key="2">
    <source>
        <dbReference type="Proteomes" id="UP000507222"/>
    </source>
</evidence>
<dbReference type="Proteomes" id="UP000507222">
    <property type="component" value="Unassembled WGS sequence"/>
</dbReference>
<reference evidence="1 2" key="1">
    <citation type="submission" date="2020-05" db="EMBL/GenBank/DDBJ databases">
        <authorList>
            <person name="Campoy J."/>
            <person name="Schneeberger K."/>
            <person name="Spophaly S."/>
        </authorList>
    </citation>
    <scope>NUCLEOTIDE SEQUENCE [LARGE SCALE GENOMIC DNA]</scope>
    <source>
        <strain evidence="1">PruArmRojPasFocal</strain>
    </source>
</reference>
<sequence length="77" mass="8737">MRLLIVNPRIAIQPFTIWLYRLNPKSNFNPPDASSLSCIGGRCKLDPDKDQTRFSTSWSSRVQLSCQLRCDNRVGPG</sequence>
<name>A0A6J5VC70_PRUAR</name>
<evidence type="ECO:0000313" key="1">
    <source>
        <dbReference type="EMBL" id="CAB4286556.1"/>
    </source>
</evidence>
<organism evidence="1 2">
    <name type="scientific">Prunus armeniaca</name>
    <name type="common">Apricot</name>
    <name type="synonym">Armeniaca vulgaris</name>
    <dbReference type="NCBI Taxonomy" id="36596"/>
    <lineage>
        <taxon>Eukaryota</taxon>
        <taxon>Viridiplantae</taxon>
        <taxon>Streptophyta</taxon>
        <taxon>Embryophyta</taxon>
        <taxon>Tracheophyta</taxon>
        <taxon>Spermatophyta</taxon>
        <taxon>Magnoliopsida</taxon>
        <taxon>eudicotyledons</taxon>
        <taxon>Gunneridae</taxon>
        <taxon>Pentapetalae</taxon>
        <taxon>rosids</taxon>
        <taxon>fabids</taxon>
        <taxon>Rosales</taxon>
        <taxon>Rosaceae</taxon>
        <taxon>Amygdaloideae</taxon>
        <taxon>Amygdaleae</taxon>
        <taxon>Prunus</taxon>
    </lineage>
</organism>
<dbReference type="EMBL" id="CAEKDK010000007">
    <property type="protein sequence ID" value="CAB4286556.1"/>
    <property type="molecule type" value="Genomic_DNA"/>
</dbReference>